<reference evidence="9 10" key="1">
    <citation type="submission" date="2022-06" db="EMBL/GenBank/DDBJ databases">
        <title>New Species of the Genus Actinoplanes, ActinopZanes ferrugineus.</title>
        <authorList>
            <person name="Ding P."/>
        </authorList>
    </citation>
    <scope>NUCLEOTIDE SEQUENCE [LARGE SCALE GENOMIC DNA]</scope>
    <source>
        <strain evidence="9 10">TRM88003</strain>
    </source>
</reference>
<dbReference type="Proteomes" id="UP001523369">
    <property type="component" value="Unassembled WGS sequence"/>
</dbReference>
<evidence type="ECO:0000256" key="1">
    <source>
        <dbReference type="ARBA" id="ARBA00000798"/>
    </source>
</evidence>
<comment type="similarity">
    <text evidence="2">Belongs to the phospholipase D family.</text>
</comment>
<dbReference type="RefSeq" id="WP_253240968.1">
    <property type="nucleotide sequence ID" value="NZ_JAMYJR010000033.1"/>
</dbReference>
<keyword evidence="10" id="KW-1185">Reference proteome</keyword>
<accession>A0ABT1DZ42</accession>
<dbReference type="PANTHER" id="PTHR43856:SF1">
    <property type="entry name" value="MITOCHONDRIAL CARDIOLIPIN HYDROLASE"/>
    <property type="match status" value="1"/>
</dbReference>
<evidence type="ECO:0000259" key="8">
    <source>
        <dbReference type="Pfam" id="PF13091"/>
    </source>
</evidence>
<dbReference type="Pfam" id="PF13091">
    <property type="entry name" value="PLDc_2"/>
    <property type="match status" value="2"/>
</dbReference>
<evidence type="ECO:0000256" key="6">
    <source>
        <dbReference type="ARBA" id="ARBA00023098"/>
    </source>
</evidence>
<keyword evidence="4" id="KW-0378">Hydrolase</keyword>
<dbReference type="Gene3D" id="3.30.870.10">
    <property type="entry name" value="Endonuclease Chain A"/>
    <property type="match status" value="2"/>
</dbReference>
<dbReference type="InterPro" id="IPR025202">
    <property type="entry name" value="PLD-like_dom"/>
</dbReference>
<feature type="signal peptide" evidence="7">
    <location>
        <begin position="1"/>
        <end position="26"/>
    </location>
</feature>
<gene>
    <name evidence="9" type="ORF">M1L60_30340</name>
</gene>
<evidence type="ECO:0000313" key="9">
    <source>
        <dbReference type="EMBL" id="MCO8274901.1"/>
    </source>
</evidence>
<dbReference type="InterPro" id="IPR051406">
    <property type="entry name" value="PLD_domain"/>
</dbReference>
<evidence type="ECO:0000256" key="5">
    <source>
        <dbReference type="ARBA" id="ARBA00022963"/>
    </source>
</evidence>
<sequence>MRRQFVLRTGLVLALTALTFTHPAAAAADEPAQTLVASAQATIGGYPVWAHFNNPHANNDRDNTIHLELERLIDAAPENSTIRGTIHSISIPSVGQALKRAQDRRVRVMVVVDGKNTDLTNGGVAAIKQLTEHKFCSRSSGGRACISSSGDGDMHTKMFTFTATKDPNGTDRTNVSWFGSANLTYATGPDSFNNTVTVYGDAALMNGLNANFADMWNQRQVSGNDYYDAASGRGYYQATAADAYASPEAAGQTDTIVTRLNDATPDANCRLRIGMSFVTAGRPGITNLVKRFKAAGCQIWVVVGTTSTGDINMTRSVYDDLLGAGVKIRSMDKVHDKFFALYAKFGSAYQYRVYTGSQNWSQDALSENDEIFVKMGPESGTTHPLYNGFYNHFNDAYNNGVTCTTSNFPCK</sequence>
<evidence type="ECO:0000256" key="3">
    <source>
        <dbReference type="ARBA" id="ARBA00012027"/>
    </source>
</evidence>
<dbReference type="EC" id="3.1.4.4" evidence="3"/>
<keyword evidence="6" id="KW-0443">Lipid metabolism</keyword>
<evidence type="ECO:0000313" key="10">
    <source>
        <dbReference type="Proteomes" id="UP001523369"/>
    </source>
</evidence>
<organism evidence="9 10">
    <name type="scientific">Paractinoplanes aksuensis</name>
    <dbReference type="NCBI Taxonomy" id="2939490"/>
    <lineage>
        <taxon>Bacteria</taxon>
        <taxon>Bacillati</taxon>
        <taxon>Actinomycetota</taxon>
        <taxon>Actinomycetes</taxon>
        <taxon>Micromonosporales</taxon>
        <taxon>Micromonosporaceae</taxon>
        <taxon>Paractinoplanes</taxon>
    </lineage>
</organism>
<feature type="chain" id="PRO_5045838883" description="phospholipase D" evidence="7">
    <location>
        <begin position="27"/>
        <end position="411"/>
    </location>
</feature>
<feature type="domain" description="Phospholipase D-like" evidence="8">
    <location>
        <begin position="268"/>
        <end position="374"/>
    </location>
</feature>
<evidence type="ECO:0000256" key="4">
    <source>
        <dbReference type="ARBA" id="ARBA00022801"/>
    </source>
</evidence>
<evidence type="ECO:0000256" key="7">
    <source>
        <dbReference type="SAM" id="SignalP"/>
    </source>
</evidence>
<dbReference type="EMBL" id="JAMYJR010000033">
    <property type="protein sequence ID" value="MCO8274901.1"/>
    <property type="molecule type" value="Genomic_DNA"/>
</dbReference>
<keyword evidence="5" id="KW-0442">Lipid degradation</keyword>
<dbReference type="SUPFAM" id="SSF56024">
    <property type="entry name" value="Phospholipase D/nuclease"/>
    <property type="match status" value="2"/>
</dbReference>
<protein>
    <recommendedName>
        <fullName evidence="3">phospholipase D</fullName>
        <ecNumber evidence="3">3.1.4.4</ecNumber>
    </recommendedName>
</protein>
<comment type="caution">
    <text evidence="9">The sequence shown here is derived from an EMBL/GenBank/DDBJ whole genome shotgun (WGS) entry which is preliminary data.</text>
</comment>
<comment type="catalytic activity">
    <reaction evidence="1">
        <text>a 1,2-diacyl-sn-glycero-3-phosphocholine + H2O = a 1,2-diacyl-sn-glycero-3-phosphate + choline + H(+)</text>
        <dbReference type="Rhea" id="RHEA:14445"/>
        <dbReference type="ChEBI" id="CHEBI:15354"/>
        <dbReference type="ChEBI" id="CHEBI:15377"/>
        <dbReference type="ChEBI" id="CHEBI:15378"/>
        <dbReference type="ChEBI" id="CHEBI:57643"/>
        <dbReference type="ChEBI" id="CHEBI:58608"/>
        <dbReference type="EC" id="3.1.4.4"/>
    </reaction>
</comment>
<proteinExistence type="inferred from homology"/>
<keyword evidence="7" id="KW-0732">Signal</keyword>
<name>A0ABT1DZ42_9ACTN</name>
<dbReference type="PANTHER" id="PTHR43856">
    <property type="entry name" value="CARDIOLIPIN HYDROLASE"/>
    <property type="match status" value="1"/>
</dbReference>
<evidence type="ECO:0000256" key="2">
    <source>
        <dbReference type="ARBA" id="ARBA00008664"/>
    </source>
</evidence>
<feature type="domain" description="Phospholipase D-like" evidence="8">
    <location>
        <begin position="72"/>
        <end position="216"/>
    </location>
</feature>